<dbReference type="AlphaFoldDB" id="A0A231UTL9"/>
<proteinExistence type="predicted"/>
<reference evidence="3" key="1">
    <citation type="journal article" date="2017" name="Int. J. Syst. Evol. Microbiol.">
        <title>Notoacmeibacter marinus gen. nov., sp. nov., isolated from the gut of a limpet and proposal of Notoacmeibacteraceae fam. nov. in the order Rhizobiales of the class Alphaproteobacteria.</title>
        <authorList>
            <person name="Huang Z."/>
            <person name="Guo F."/>
            <person name="Lai Q."/>
        </authorList>
    </citation>
    <scope>NUCLEOTIDE SEQUENCE [LARGE SCALE GENOMIC DNA]</scope>
    <source>
        <strain evidence="3">XMTR2A4</strain>
    </source>
</reference>
<feature type="transmembrane region" description="Helical" evidence="1">
    <location>
        <begin position="6"/>
        <end position="24"/>
    </location>
</feature>
<keyword evidence="3" id="KW-1185">Reference proteome</keyword>
<keyword evidence="1" id="KW-0472">Membrane</keyword>
<keyword evidence="1" id="KW-0812">Transmembrane</keyword>
<sequence length="91" mass="10307">MDWAFLLAVYFVLWWITLFAVLPFSMRAQNEGEEGVTLGTPDSAPEMGKRHMLRAFLRTTIVSALLMGLYMLVSWASGWSLNDLPVLIPNM</sequence>
<organism evidence="2 3">
    <name type="scientific">Notoacmeibacter marinus</name>
    <dbReference type="NCBI Taxonomy" id="1876515"/>
    <lineage>
        <taxon>Bacteria</taxon>
        <taxon>Pseudomonadati</taxon>
        <taxon>Pseudomonadota</taxon>
        <taxon>Alphaproteobacteria</taxon>
        <taxon>Hyphomicrobiales</taxon>
        <taxon>Notoacmeibacteraceae</taxon>
        <taxon>Notoacmeibacter</taxon>
    </lineage>
</organism>
<accession>A0A231UTL9</accession>
<keyword evidence="1" id="KW-1133">Transmembrane helix</keyword>
<comment type="caution">
    <text evidence="2">The sequence shown here is derived from an EMBL/GenBank/DDBJ whole genome shotgun (WGS) entry which is preliminary data.</text>
</comment>
<protein>
    <recommendedName>
        <fullName evidence="4">DUF1467 domain-containing protein</fullName>
    </recommendedName>
</protein>
<dbReference type="Proteomes" id="UP000215405">
    <property type="component" value="Unassembled WGS sequence"/>
</dbReference>
<evidence type="ECO:0008006" key="4">
    <source>
        <dbReference type="Google" id="ProtNLM"/>
    </source>
</evidence>
<dbReference type="RefSeq" id="WP_094078051.1">
    <property type="nucleotide sequence ID" value="NZ_NBYO01000003.1"/>
</dbReference>
<evidence type="ECO:0000313" key="2">
    <source>
        <dbReference type="EMBL" id="OXS99269.1"/>
    </source>
</evidence>
<feature type="transmembrane region" description="Helical" evidence="1">
    <location>
        <begin position="55"/>
        <end position="76"/>
    </location>
</feature>
<name>A0A231UTL9_9HYPH</name>
<dbReference type="InterPro" id="IPR009935">
    <property type="entry name" value="DUF1467"/>
</dbReference>
<evidence type="ECO:0000256" key="1">
    <source>
        <dbReference type="SAM" id="Phobius"/>
    </source>
</evidence>
<dbReference type="Pfam" id="PF07330">
    <property type="entry name" value="DUF1467"/>
    <property type="match status" value="1"/>
</dbReference>
<evidence type="ECO:0000313" key="3">
    <source>
        <dbReference type="Proteomes" id="UP000215405"/>
    </source>
</evidence>
<gene>
    <name evidence="2" type="ORF">B7H23_13890</name>
</gene>
<dbReference type="EMBL" id="NBYO01000003">
    <property type="protein sequence ID" value="OXS99269.1"/>
    <property type="molecule type" value="Genomic_DNA"/>
</dbReference>